<feature type="domain" description="Peptidase S74" evidence="2">
    <location>
        <begin position="246"/>
        <end position="345"/>
    </location>
</feature>
<keyword evidence="1" id="KW-0175">Coiled coil</keyword>
<sequence length="409" mass="45629">MSDFPRIILGVSSTQIYKNTDDNNLNFYNNNMNVISLDSSGNVGIGDITPEYKLDVNGTGRFTSDLTVDANLIVHGTTVTMNTSTIQVEDPLISLGSNNTSDGIDLGFYSKYNDGTDKWTGLFRDSTDGEYKLFKELQVQPTTTVNTSGTGYSLANFECASINLTGSLTVDTNALVVNSSNVGIGTNSASAKLHVSGTTEEGLRIDLNHGSLTSNGIYFYNNGLSRFIVEGDGDCLNRNNTYTNISDGRLKKNIVEANTQWEDLKNIKFYNYNFVNEDRTKHIGVIAQQMEEVSPGLVKTSNSNEYVNGVLVKNIKTVKSSVLYMKGMKTLQEAQIRIEKLENDKHKIKDLEYNIKNIEENGLKEITFDRIKIEELENNMKNIEENNSKEIKELENNMKNIEENNSKEI</sequence>
<evidence type="ECO:0000259" key="2">
    <source>
        <dbReference type="PROSITE" id="PS51688"/>
    </source>
</evidence>
<name>A0A381TQK9_9ZZZZ</name>
<accession>A0A381TQK9</accession>
<dbReference type="PROSITE" id="PS51688">
    <property type="entry name" value="ICA"/>
    <property type="match status" value="1"/>
</dbReference>
<feature type="non-terminal residue" evidence="3">
    <location>
        <position position="409"/>
    </location>
</feature>
<feature type="non-terminal residue" evidence="3">
    <location>
        <position position="1"/>
    </location>
</feature>
<organism evidence="3">
    <name type="scientific">marine metagenome</name>
    <dbReference type="NCBI Taxonomy" id="408172"/>
    <lineage>
        <taxon>unclassified sequences</taxon>
        <taxon>metagenomes</taxon>
        <taxon>ecological metagenomes</taxon>
    </lineage>
</organism>
<protein>
    <recommendedName>
        <fullName evidence="2">Peptidase S74 domain-containing protein</fullName>
    </recommendedName>
</protein>
<evidence type="ECO:0000256" key="1">
    <source>
        <dbReference type="SAM" id="Coils"/>
    </source>
</evidence>
<reference evidence="3" key="1">
    <citation type="submission" date="2018-05" db="EMBL/GenBank/DDBJ databases">
        <authorList>
            <person name="Lanie J.A."/>
            <person name="Ng W.-L."/>
            <person name="Kazmierczak K.M."/>
            <person name="Andrzejewski T.M."/>
            <person name="Davidsen T.M."/>
            <person name="Wayne K.J."/>
            <person name="Tettelin H."/>
            <person name="Glass J.I."/>
            <person name="Rusch D."/>
            <person name="Podicherti R."/>
            <person name="Tsui H.-C.T."/>
            <person name="Winkler M.E."/>
        </authorList>
    </citation>
    <scope>NUCLEOTIDE SEQUENCE</scope>
</reference>
<dbReference type="EMBL" id="UINC01004825">
    <property type="protein sequence ID" value="SVA17127.1"/>
    <property type="molecule type" value="Genomic_DNA"/>
</dbReference>
<evidence type="ECO:0000313" key="3">
    <source>
        <dbReference type="EMBL" id="SVA17127.1"/>
    </source>
</evidence>
<feature type="coiled-coil region" evidence="1">
    <location>
        <begin position="324"/>
        <end position="404"/>
    </location>
</feature>
<dbReference type="AlphaFoldDB" id="A0A381TQK9"/>
<dbReference type="InterPro" id="IPR030392">
    <property type="entry name" value="S74_ICA"/>
</dbReference>
<gene>
    <name evidence="3" type="ORF">METZ01_LOCUS69981</name>
</gene>
<dbReference type="Pfam" id="PF13884">
    <property type="entry name" value="Peptidase_S74"/>
    <property type="match status" value="1"/>
</dbReference>
<proteinExistence type="predicted"/>